<sequence length="418" mass="48136">MLIKKYIQNFLSRSGGHIFLATFFSRLFSFLASWFAIQFVPNKELGVVLFAYNIILFLIPFAGLGLHQSLIRYGALLKTAEEKNNLFSYVFKKGFLISICIVSVTIVFALLFPFQFNKTGIYLAFLSLVLIPDFIMQIIKIQFRLQHNNKLFSYVDIFHSTILVVFVLLLSFFYQENGYVIAIIIAPLITSLVFFKRLKINLSFKIKPTIINLSFWKYGFYSGLTSVVSNLLLVIDILLIGYLLKDPELVTSYKYIAIIPLSILFLPRMFMATDFVAFTEKISNKKYIFNYTKSYMALFTVVSLFFFSFFYFFAETTLSLIDESLIRYSSSFIILSFGVCGVLIFRGLFGNLLSSIGKIEINYYINSIAIIINIASNYYLIPIYGIKGAAITSAFLMWFTGIFSAIWFLYLYQKNYAN</sequence>
<keyword evidence="4 6" id="KW-1133">Transmembrane helix</keyword>
<dbReference type="RefSeq" id="WP_088354736.1">
    <property type="nucleotide sequence ID" value="NZ_CP061813.1"/>
</dbReference>
<dbReference type="EMBL" id="CP061813">
    <property type="protein sequence ID" value="QOD62289.1"/>
    <property type="molecule type" value="Genomic_DNA"/>
</dbReference>
<feature type="transmembrane region" description="Helical" evidence="6">
    <location>
        <begin position="218"/>
        <end position="243"/>
    </location>
</feature>
<evidence type="ECO:0000256" key="6">
    <source>
        <dbReference type="SAM" id="Phobius"/>
    </source>
</evidence>
<feature type="transmembrane region" description="Helical" evidence="6">
    <location>
        <begin position="393"/>
        <end position="412"/>
    </location>
</feature>
<feature type="transmembrane region" description="Helical" evidence="6">
    <location>
        <begin position="255"/>
        <end position="273"/>
    </location>
</feature>
<keyword evidence="8" id="KW-1185">Reference proteome</keyword>
<proteinExistence type="predicted"/>
<dbReference type="PANTHER" id="PTHR30250">
    <property type="entry name" value="PST FAMILY PREDICTED COLANIC ACID TRANSPORTER"/>
    <property type="match status" value="1"/>
</dbReference>
<dbReference type="AlphaFoldDB" id="A0A7L8AKH2"/>
<reference evidence="7 8" key="1">
    <citation type="journal article" date="2016" name="Int. J. Syst. Evol. Microbiol.">
        <title>Polaribacter haliotis sp. nov., isolated from the gut of abalone Haliotis discus hannai.</title>
        <authorList>
            <person name="Kim Y.O."/>
            <person name="Park I.S."/>
            <person name="Park S."/>
            <person name="Nam B.H."/>
            <person name="Park J.M."/>
            <person name="Kim D.G."/>
            <person name="Yoon J.H."/>
        </authorList>
    </citation>
    <scope>NUCLEOTIDE SEQUENCE [LARGE SCALE GENOMIC DNA]</scope>
    <source>
        <strain evidence="7 8">KCTC 52418</strain>
    </source>
</reference>
<feature type="transmembrane region" description="Helical" evidence="6">
    <location>
        <begin position="18"/>
        <end position="37"/>
    </location>
</feature>
<dbReference type="GO" id="GO:0005886">
    <property type="term" value="C:plasma membrane"/>
    <property type="evidence" value="ECO:0007669"/>
    <property type="project" value="UniProtKB-SubCell"/>
</dbReference>
<feature type="transmembrane region" description="Helical" evidence="6">
    <location>
        <begin position="294"/>
        <end position="314"/>
    </location>
</feature>
<evidence type="ECO:0000256" key="3">
    <source>
        <dbReference type="ARBA" id="ARBA00022692"/>
    </source>
</evidence>
<dbReference type="OrthoDB" id="1186186at2"/>
<feature type="transmembrane region" description="Helical" evidence="6">
    <location>
        <begin position="94"/>
        <end position="114"/>
    </location>
</feature>
<feature type="transmembrane region" description="Helical" evidence="6">
    <location>
        <begin position="120"/>
        <end position="139"/>
    </location>
</feature>
<dbReference type="PANTHER" id="PTHR30250:SF11">
    <property type="entry name" value="O-ANTIGEN TRANSPORTER-RELATED"/>
    <property type="match status" value="1"/>
</dbReference>
<protein>
    <submittedName>
        <fullName evidence="7">Polysaccharide biosynthesis C-terminal domain-containing protein</fullName>
    </submittedName>
</protein>
<dbReference type="KEGG" id="phal:H9I45_07560"/>
<feature type="transmembrane region" description="Helical" evidence="6">
    <location>
        <begin position="151"/>
        <end position="173"/>
    </location>
</feature>
<keyword evidence="2" id="KW-1003">Cell membrane</keyword>
<evidence type="ECO:0000256" key="5">
    <source>
        <dbReference type="ARBA" id="ARBA00023136"/>
    </source>
</evidence>
<feature type="transmembrane region" description="Helical" evidence="6">
    <location>
        <begin position="326"/>
        <end position="349"/>
    </location>
</feature>
<evidence type="ECO:0000256" key="4">
    <source>
        <dbReference type="ARBA" id="ARBA00022989"/>
    </source>
</evidence>
<evidence type="ECO:0000313" key="8">
    <source>
        <dbReference type="Proteomes" id="UP000516764"/>
    </source>
</evidence>
<evidence type="ECO:0000313" key="7">
    <source>
        <dbReference type="EMBL" id="QOD62289.1"/>
    </source>
</evidence>
<accession>A0A7L8AKH2</accession>
<name>A0A7L8AKH2_9FLAO</name>
<evidence type="ECO:0000256" key="2">
    <source>
        <dbReference type="ARBA" id="ARBA00022475"/>
    </source>
</evidence>
<comment type="subcellular location">
    <subcellularLocation>
        <location evidence="1">Cell membrane</location>
        <topology evidence="1">Multi-pass membrane protein</topology>
    </subcellularLocation>
</comment>
<keyword evidence="5 6" id="KW-0472">Membrane</keyword>
<dbReference type="Proteomes" id="UP000516764">
    <property type="component" value="Chromosome"/>
</dbReference>
<keyword evidence="3 6" id="KW-0812">Transmembrane</keyword>
<feature type="transmembrane region" description="Helical" evidence="6">
    <location>
        <begin position="361"/>
        <end position="381"/>
    </location>
</feature>
<evidence type="ECO:0000256" key="1">
    <source>
        <dbReference type="ARBA" id="ARBA00004651"/>
    </source>
</evidence>
<dbReference type="InterPro" id="IPR050833">
    <property type="entry name" value="Poly_Biosynth_Transport"/>
</dbReference>
<feature type="transmembrane region" description="Helical" evidence="6">
    <location>
        <begin position="179"/>
        <end position="198"/>
    </location>
</feature>
<feature type="transmembrane region" description="Helical" evidence="6">
    <location>
        <begin position="49"/>
        <end position="73"/>
    </location>
</feature>
<organism evidence="7 8">
    <name type="scientific">Polaribacter haliotis</name>
    <dbReference type="NCBI Taxonomy" id="1888915"/>
    <lineage>
        <taxon>Bacteria</taxon>
        <taxon>Pseudomonadati</taxon>
        <taxon>Bacteroidota</taxon>
        <taxon>Flavobacteriia</taxon>
        <taxon>Flavobacteriales</taxon>
        <taxon>Flavobacteriaceae</taxon>
    </lineage>
</organism>
<gene>
    <name evidence="7" type="ORF">H9I45_07560</name>
</gene>